<protein>
    <submittedName>
        <fullName evidence="3">Uncharacterized protein</fullName>
    </submittedName>
</protein>
<sequence>MLNLSEYYEDLCFTLASAWFSRRLMPKLNMGGMYWHDIGARPQLLLLNTFGRFQTKLTKIIGKNVMIQDLLILMALLLTQKKKNLIATAITDQHFITTRECFQNSLQANQLVNGTGILTIQTGPKCYGDVEFVAWSYTHPLAIIQLVKDQINQPQDQNGKFSRICFDNANFVKGYAYYNLSVKSYKSHSTLSDPLNSTQIAGLSSQVKDICNDRVNYVCSGPRKVCQPAKPLETKCFLKNSSQPFDYINLEVGGYVVADGINLGAEGINMQNEMAQKQSILVYLKLQPFLGSLCIYLNLCDPYTHTYNSSAPFFSEFFYGRVAIALLMLIIGAMLVASDQKVLSKRCTCDDNNSNYDVGDYVDSANDMIDSASDIAGTAGDVLGDVLGMFG</sequence>
<evidence type="ECO:0000313" key="2">
    <source>
        <dbReference type="Proteomes" id="UP000887574"/>
    </source>
</evidence>
<dbReference type="AlphaFoldDB" id="A0A915CSU9"/>
<keyword evidence="1" id="KW-1133">Transmembrane helix</keyword>
<evidence type="ECO:0000313" key="3">
    <source>
        <dbReference type="WBParaSite" id="jg12076"/>
    </source>
</evidence>
<proteinExistence type="predicted"/>
<dbReference type="Proteomes" id="UP000887574">
    <property type="component" value="Unplaced"/>
</dbReference>
<feature type="transmembrane region" description="Helical" evidence="1">
    <location>
        <begin position="318"/>
        <end position="337"/>
    </location>
</feature>
<keyword evidence="1" id="KW-0472">Membrane</keyword>
<organism evidence="2 3">
    <name type="scientific">Ditylenchus dipsaci</name>
    <dbReference type="NCBI Taxonomy" id="166011"/>
    <lineage>
        <taxon>Eukaryota</taxon>
        <taxon>Metazoa</taxon>
        <taxon>Ecdysozoa</taxon>
        <taxon>Nematoda</taxon>
        <taxon>Chromadorea</taxon>
        <taxon>Rhabditida</taxon>
        <taxon>Tylenchina</taxon>
        <taxon>Tylenchomorpha</taxon>
        <taxon>Sphaerularioidea</taxon>
        <taxon>Anguinidae</taxon>
        <taxon>Anguininae</taxon>
        <taxon>Ditylenchus</taxon>
    </lineage>
</organism>
<evidence type="ECO:0000256" key="1">
    <source>
        <dbReference type="SAM" id="Phobius"/>
    </source>
</evidence>
<reference evidence="3" key="1">
    <citation type="submission" date="2022-11" db="UniProtKB">
        <authorList>
            <consortium name="WormBaseParasite"/>
        </authorList>
    </citation>
    <scope>IDENTIFICATION</scope>
</reference>
<dbReference type="WBParaSite" id="jg12076">
    <property type="protein sequence ID" value="jg12076"/>
    <property type="gene ID" value="jg12076"/>
</dbReference>
<keyword evidence="2" id="KW-1185">Reference proteome</keyword>
<keyword evidence="1" id="KW-0812">Transmembrane</keyword>
<name>A0A915CSU9_9BILA</name>
<accession>A0A915CSU9</accession>